<comment type="caution">
    <text evidence="2">The sequence shown here is derived from an EMBL/GenBank/DDBJ whole genome shotgun (WGS) entry which is preliminary data.</text>
</comment>
<feature type="region of interest" description="Disordered" evidence="1">
    <location>
        <begin position="98"/>
        <end position="149"/>
    </location>
</feature>
<dbReference type="Proteomes" id="UP000652761">
    <property type="component" value="Unassembled WGS sequence"/>
</dbReference>
<name>A0A843VIN7_COLES</name>
<gene>
    <name evidence="2" type="ORF">Taro_026146</name>
</gene>
<proteinExistence type="predicted"/>
<organism evidence="2 3">
    <name type="scientific">Colocasia esculenta</name>
    <name type="common">Wild taro</name>
    <name type="synonym">Arum esculentum</name>
    <dbReference type="NCBI Taxonomy" id="4460"/>
    <lineage>
        <taxon>Eukaryota</taxon>
        <taxon>Viridiplantae</taxon>
        <taxon>Streptophyta</taxon>
        <taxon>Embryophyta</taxon>
        <taxon>Tracheophyta</taxon>
        <taxon>Spermatophyta</taxon>
        <taxon>Magnoliopsida</taxon>
        <taxon>Liliopsida</taxon>
        <taxon>Araceae</taxon>
        <taxon>Aroideae</taxon>
        <taxon>Colocasieae</taxon>
        <taxon>Colocasia</taxon>
    </lineage>
</organism>
<evidence type="ECO:0000313" key="3">
    <source>
        <dbReference type="Proteomes" id="UP000652761"/>
    </source>
</evidence>
<dbReference type="AlphaFoldDB" id="A0A843VIN7"/>
<sequence>MVVSTQSQTVSTLVSTQSQAVSTLVPGSVDTSLSSQKNSFAEMGQCVDTLPGGVDTLPGGVDTLRLKLKNMNFSGHKQTEKKKNATVKKIHLLPPSVQKAPRQVPNLHHAKSHQKAPPSPHDRVHCVDTVPGSVDTSPSLQKTQLPDWDSVSTQSQAVSTQSQAVSTLVPGSVDTSLSSQKNSFAEIGQCVDTLPGGVDTLRLKLKNVNFSGHVAAWESRDLT</sequence>
<reference evidence="2" key="1">
    <citation type="submission" date="2017-07" db="EMBL/GenBank/DDBJ databases">
        <title>Taro Niue Genome Assembly and Annotation.</title>
        <authorList>
            <person name="Atibalentja N."/>
            <person name="Keating K."/>
            <person name="Fields C.J."/>
        </authorList>
    </citation>
    <scope>NUCLEOTIDE SEQUENCE</scope>
    <source>
        <strain evidence="2">Niue_2</strain>
        <tissue evidence="2">Leaf</tissue>
    </source>
</reference>
<feature type="compositionally biased region" description="Polar residues" evidence="1">
    <location>
        <begin position="134"/>
        <end position="144"/>
    </location>
</feature>
<accession>A0A843VIN7</accession>
<dbReference type="EMBL" id="NMUH01001570">
    <property type="protein sequence ID" value="MQL93500.1"/>
    <property type="molecule type" value="Genomic_DNA"/>
</dbReference>
<protein>
    <submittedName>
        <fullName evidence="2">Uncharacterized protein</fullName>
    </submittedName>
</protein>
<keyword evidence="3" id="KW-1185">Reference proteome</keyword>
<evidence type="ECO:0000256" key="1">
    <source>
        <dbReference type="SAM" id="MobiDB-lite"/>
    </source>
</evidence>
<evidence type="ECO:0000313" key="2">
    <source>
        <dbReference type="EMBL" id="MQL93500.1"/>
    </source>
</evidence>